<comment type="caution">
    <text evidence="1">The sequence shown here is derived from an EMBL/GenBank/DDBJ whole genome shotgun (WGS) entry which is preliminary data.</text>
</comment>
<sequence>MAIYNTASDAANTAVRAFLTKVGEFYLGTPFNTGAGKGKATWQSIRDVYFGGKCAYCGVKSESLQIEHVLMFNRTEYGLHHPGNIVPCCKSCNNRSKNKDREYLTWEEHLKTICEFKQEIELFDVRKQRILDNFSRFNYPGLNDKERHAIRVIANSLYDNIKAESEKSLTLYKKLDEAFVK</sequence>
<dbReference type="Proteomes" id="UP000029435">
    <property type="component" value="Unassembled WGS sequence"/>
</dbReference>
<dbReference type="CDD" id="cd00085">
    <property type="entry name" value="HNHc"/>
    <property type="match status" value="1"/>
</dbReference>
<dbReference type="GO" id="GO:0004519">
    <property type="term" value="F:endonuclease activity"/>
    <property type="evidence" value="ECO:0007669"/>
    <property type="project" value="UniProtKB-KW"/>
</dbReference>
<accession>A0A0M2EXL5</accession>
<keyword evidence="1" id="KW-0378">Hydrolase</keyword>
<dbReference type="InterPro" id="IPR003615">
    <property type="entry name" value="HNH_nuc"/>
</dbReference>
<reference evidence="1 2" key="1">
    <citation type="submission" date="2014-08" db="EMBL/GenBank/DDBJ databases">
        <title>Genome sequences of NCPPB Pectobacterium isolates.</title>
        <authorList>
            <person name="Glover R.H."/>
            <person name="Sapp M."/>
            <person name="Elphinstone J."/>
        </authorList>
    </citation>
    <scope>NUCLEOTIDE SEQUENCE [LARGE SCALE GENOMIC DNA]</scope>
    <source>
        <strain evidence="1 2">LMG 21372</strain>
    </source>
</reference>
<keyword evidence="1" id="KW-0255">Endonuclease</keyword>
<keyword evidence="1" id="KW-0540">Nuclease</keyword>
<dbReference type="RefSeq" id="WP_039316822.1">
    <property type="nucleotide sequence ID" value="NZ_JQOD01000004.1"/>
</dbReference>
<dbReference type="OrthoDB" id="9802901at2"/>
<dbReference type="AlphaFoldDB" id="A0A0M2EXL5"/>
<evidence type="ECO:0000313" key="2">
    <source>
        <dbReference type="Proteomes" id="UP000029435"/>
    </source>
</evidence>
<dbReference type="EMBL" id="JQOD01000004">
    <property type="protein sequence ID" value="KGA32792.1"/>
    <property type="molecule type" value="Genomic_DNA"/>
</dbReference>
<gene>
    <name evidence="1" type="ORF">KU74_16725</name>
</gene>
<dbReference type="Gene3D" id="1.10.30.50">
    <property type="match status" value="1"/>
</dbReference>
<name>A0A0M2EXL5_9GAMM</name>
<proteinExistence type="predicted"/>
<organism evidence="1 2">
    <name type="scientific">Pectobacterium brasiliense</name>
    <dbReference type="NCBI Taxonomy" id="180957"/>
    <lineage>
        <taxon>Bacteria</taxon>
        <taxon>Pseudomonadati</taxon>
        <taxon>Pseudomonadota</taxon>
        <taxon>Gammaproteobacteria</taxon>
        <taxon>Enterobacterales</taxon>
        <taxon>Pectobacteriaceae</taxon>
        <taxon>Pectobacterium</taxon>
    </lineage>
</organism>
<protein>
    <submittedName>
        <fullName evidence="1">HNH endonuclease</fullName>
    </submittedName>
</protein>
<evidence type="ECO:0000313" key="1">
    <source>
        <dbReference type="EMBL" id="KGA32792.1"/>
    </source>
</evidence>